<protein>
    <submittedName>
        <fullName evidence="1">Uncharacterized protein</fullName>
    </submittedName>
</protein>
<gene>
    <name evidence="1" type="ORF">RRG08_003233</name>
</gene>
<evidence type="ECO:0000313" key="1">
    <source>
        <dbReference type="EMBL" id="KAK3796514.1"/>
    </source>
</evidence>
<dbReference type="EMBL" id="JAWDGP010000875">
    <property type="protein sequence ID" value="KAK3796514.1"/>
    <property type="molecule type" value="Genomic_DNA"/>
</dbReference>
<keyword evidence="2" id="KW-1185">Reference proteome</keyword>
<proteinExistence type="predicted"/>
<reference evidence="1" key="1">
    <citation type="journal article" date="2023" name="G3 (Bethesda)">
        <title>A reference genome for the long-term kleptoplast-retaining sea slug Elysia crispata morphotype clarki.</title>
        <authorList>
            <person name="Eastman K.E."/>
            <person name="Pendleton A.L."/>
            <person name="Shaikh M.A."/>
            <person name="Suttiyut T."/>
            <person name="Ogas R."/>
            <person name="Tomko P."/>
            <person name="Gavelis G."/>
            <person name="Widhalm J.R."/>
            <person name="Wisecaver J.H."/>
        </authorList>
    </citation>
    <scope>NUCLEOTIDE SEQUENCE</scope>
    <source>
        <strain evidence="1">ECLA1</strain>
    </source>
</reference>
<accession>A0AAE1E6T0</accession>
<evidence type="ECO:0000313" key="2">
    <source>
        <dbReference type="Proteomes" id="UP001283361"/>
    </source>
</evidence>
<sequence length="177" mass="19752">MSSDKNRSSFTAVYPDAKGCYLAEHYPIQFADQKLSLKEAQQTFECGWFIQKDLEGNLKKKATKRLIKHIAITSYGLVIDTLRPLNLRARPATLAQLKHLNHPNSGSLPCLPHMHFSVKNSAKYPATLSILSASRCTESTGLSSDQSVARTVFEPHRYDVVESSWANFDLTSSALTH</sequence>
<comment type="caution">
    <text evidence="1">The sequence shown here is derived from an EMBL/GenBank/DDBJ whole genome shotgun (WGS) entry which is preliminary data.</text>
</comment>
<organism evidence="1 2">
    <name type="scientific">Elysia crispata</name>
    <name type="common">lettuce slug</name>
    <dbReference type="NCBI Taxonomy" id="231223"/>
    <lineage>
        <taxon>Eukaryota</taxon>
        <taxon>Metazoa</taxon>
        <taxon>Spiralia</taxon>
        <taxon>Lophotrochozoa</taxon>
        <taxon>Mollusca</taxon>
        <taxon>Gastropoda</taxon>
        <taxon>Heterobranchia</taxon>
        <taxon>Euthyneura</taxon>
        <taxon>Panpulmonata</taxon>
        <taxon>Sacoglossa</taxon>
        <taxon>Placobranchoidea</taxon>
        <taxon>Plakobranchidae</taxon>
        <taxon>Elysia</taxon>
    </lineage>
</organism>
<dbReference type="AlphaFoldDB" id="A0AAE1E6T0"/>
<dbReference type="Proteomes" id="UP001283361">
    <property type="component" value="Unassembled WGS sequence"/>
</dbReference>
<name>A0AAE1E6T0_9GAST</name>